<gene>
    <name evidence="1" type="ORF">EZS27_005588</name>
</gene>
<sequence>MFCLAEQGFGMTKTQTCSLKKNKSNSRFLIAHRLNPKLFFFTSGVAFVFWHK</sequence>
<protein>
    <submittedName>
        <fullName evidence="1">Uncharacterized protein</fullName>
    </submittedName>
</protein>
<dbReference type="EMBL" id="SNRY01000112">
    <property type="protein sequence ID" value="KAA6346954.1"/>
    <property type="molecule type" value="Genomic_DNA"/>
</dbReference>
<name>A0A5J4SL56_9ZZZZ</name>
<accession>A0A5J4SL56</accession>
<dbReference type="AlphaFoldDB" id="A0A5J4SL56"/>
<evidence type="ECO:0000313" key="1">
    <source>
        <dbReference type="EMBL" id="KAA6346954.1"/>
    </source>
</evidence>
<comment type="caution">
    <text evidence="1">The sequence shown here is derived from an EMBL/GenBank/DDBJ whole genome shotgun (WGS) entry which is preliminary data.</text>
</comment>
<organism evidence="1">
    <name type="scientific">termite gut metagenome</name>
    <dbReference type="NCBI Taxonomy" id="433724"/>
    <lineage>
        <taxon>unclassified sequences</taxon>
        <taxon>metagenomes</taxon>
        <taxon>organismal metagenomes</taxon>
    </lineage>
</organism>
<reference evidence="1" key="1">
    <citation type="submission" date="2019-03" db="EMBL/GenBank/DDBJ databases">
        <title>Single cell metagenomics reveals metabolic interactions within the superorganism composed of flagellate Streblomastix strix and complex community of Bacteroidetes bacteria on its surface.</title>
        <authorList>
            <person name="Treitli S.C."/>
            <person name="Kolisko M."/>
            <person name="Husnik F."/>
            <person name="Keeling P."/>
            <person name="Hampl V."/>
        </authorList>
    </citation>
    <scope>NUCLEOTIDE SEQUENCE</scope>
    <source>
        <strain evidence="1">STM</strain>
    </source>
</reference>
<proteinExistence type="predicted"/>